<accession>A0A9D0YWH4</accession>
<comment type="caution">
    <text evidence="2">The sequence shown here is derived from an EMBL/GenBank/DDBJ whole genome shotgun (WGS) entry which is preliminary data.</text>
</comment>
<feature type="signal peptide" evidence="1">
    <location>
        <begin position="1"/>
        <end position="27"/>
    </location>
</feature>
<evidence type="ECO:0000313" key="3">
    <source>
        <dbReference type="Proteomes" id="UP000886819"/>
    </source>
</evidence>
<reference evidence="2" key="2">
    <citation type="journal article" date="2021" name="PeerJ">
        <title>Extensive microbial diversity within the chicken gut microbiome revealed by metagenomics and culture.</title>
        <authorList>
            <person name="Gilroy R."/>
            <person name="Ravi A."/>
            <person name="Getino M."/>
            <person name="Pursley I."/>
            <person name="Horton D.L."/>
            <person name="Alikhan N.F."/>
            <person name="Baker D."/>
            <person name="Gharbi K."/>
            <person name="Hall N."/>
            <person name="Watson M."/>
            <person name="Adriaenssens E.M."/>
            <person name="Foster-Nyarko E."/>
            <person name="Jarju S."/>
            <person name="Secka A."/>
            <person name="Antonio M."/>
            <person name="Oren A."/>
            <person name="Chaudhuri R.R."/>
            <person name="La Ragione R."/>
            <person name="Hildebrand F."/>
            <person name="Pallen M.J."/>
        </authorList>
    </citation>
    <scope>NUCLEOTIDE SEQUENCE</scope>
    <source>
        <strain evidence="2">ChiHile30-977</strain>
    </source>
</reference>
<proteinExistence type="predicted"/>
<organism evidence="2 3">
    <name type="scientific">Candidatus Avichristensenella intestinipullorum</name>
    <dbReference type="NCBI Taxonomy" id="2840693"/>
    <lineage>
        <taxon>Bacteria</taxon>
        <taxon>Bacillati</taxon>
        <taxon>Bacillota</taxon>
        <taxon>Clostridia</taxon>
        <taxon>Candidatus Avichristensenella</taxon>
    </lineage>
</organism>
<keyword evidence="1" id="KW-0732">Signal</keyword>
<feature type="chain" id="PRO_5038363209" evidence="1">
    <location>
        <begin position="28"/>
        <end position="475"/>
    </location>
</feature>
<protein>
    <submittedName>
        <fullName evidence="2">Uncharacterized protein</fullName>
    </submittedName>
</protein>
<name>A0A9D0YWH4_9FIRM</name>
<gene>
    <name evidence="2" type="ORF">IAA66_06730</name>
</gene>
<sequence length="475" mass="52989">MKRRRRTLGLALAFCLAALCLTPSALANGWRLRGELVQYVLETNRWDEYTALESQGEHCAVMHTDYHNELLVALDGQLFYTTRAVYQPDDGRDGEMRLEDTENGFVLSYGPQEAYTFEAGDTGYVLVQAVVGGMTVTAAPGAYGVMRYTAQEDGQTVWWQSAMKRLEDFNIRLFPRSLEEIRHLNFMHAALDSGEAVCGWWQTGEAGRRYEGVGRGTAAVYSAPFGENAWRAANGKAAVGLEGTFWGMHTVRGDGQDYACIRYDISNRTQRIGFVLQSALGQTEEACPEWTEKYVQVPVRARETTYLTDDPQVSQYAQFVVPEGTEMTCLALYAQEYAFVAADALVDDGSILWGFVPLRALELASEDVRQAVRHDVMAQMDGTWRLTAGGSMAAEELTLRADGTYVTYGEAPEEGVWYVTDYLAQWNLYWNDPPYELYLCGDDGSVNVRGLTLQEDGWSLSNWEGGGGWSRIDAP</sequence>
<dbReference type="Proteomes" id="UP000886819">
    <property type="component" value="Unassembled WGS sequence"/>
</dbReference>
<evidence type="ECO:0000313" key="2">
    <source>
        <dbReference type="EMBL" id="HIQ63267.1"/>
    </source>
</evidence>
<reference evidence="2" key="1">
    <citation type="submission" date="2020-10" db="EMBL/GenBank/DDBJ databases">
        <authorList>
            <person name="Gilroy R."/>
        </authorList>
    </citation>
    <scope>NUCLEOTIDE SEQUENCE</scope>
    <source>
        <strain evidence="2">ChiHile30-977</strain>
    </source>
</reference>
<dbReference type="EMBL" id="DVFI01000096">
    <property type="protein sequence ID" value="HIQ63267.1"/>
    <property type="molecule type" value="Genomic_DNA"/>
</dbReference>
<evidence type="ECO:0000256" key="1">
    <source>
        <dbReference type="SAM" id="SignalP"/>
    </source>
</evidence>
<dbReference type="AlphaFoldDB" id="A0A9D0YWH4"/>